<organism evidence="1">
    <name type="scientific">Sesamum radiatum</name>
    <name type="common">Black benniseed</name>
    <dbReference type="NCBI Taxonomy" id="300843"/>
    <lineage>
        <taxon>Eukaryota</taxon>
        <taxon>Viridiplantae</taxon>
        <taxon>Streptophyta</taxon>
        <taxon>Embryophyta</taxon>
        <taxon>Tracheophyta</taxon>
        <taxon>Spermatophyta</taxon>
        <taxon>Magnoliopsida</taxon>
        <taxon>eudicotyledons</taxon>
        <taxon>Gunneridae</taxon>
        <taxon>Pentapetalae</taxon>
        <taxon>asterids</taxon>
        <taxon>lamiids</taxon>
        <taxon>Lamiales</taxon>
        <taxon>Pedaliaceae</taxon>
        <taxon>Sesamum</taxon>
    </lineage>
</organism>
<sequence length="213" mass="23426">MAFLLQLHTPSLKLRHNPLPVLTNPIKASLSQNTPQSRNSLQFPQWVSSVRSKSLNFLLSGSLALALSLTGVGFAEGKVGVNKPELLPKEFTTEKRIAQEIDALEKDTGYKLRVLAQNYPDTPGLAIKDFWKVDDNTIVFVADPTFGNILNFNVGASVDLDIPRSFWSRLAGKYGNIFYWKEKGEDASIEAAVMAISSCLREPAGANNCSEVK</sequence>
<dbReference type="PANTHER" id="PTHR35514">
    <property type="entry name" value="THYLAKOID LUMENAL 15.0 KDA PROTEIN 2, CHLOROPLASTIC"/>
    <property type="match status" value="1"/>
</dbReference>
<reference evidence="1" key="1">
    <citation type="submission" date="2020-06" db="EMBL/GenBank/DDBJ databases">
        <authorList>
            <person name="Li T."/>
            <person name="Hu X."/>
            <person name="Zhang T."/>
            <person name="Song X."/>
            <person name="Zhang H."/>
            <person name="Dai N."/>
            <person name="Sheng W."/>
            <person name="Hou X."/>
            <person name="Wei L."/>
        </authorList>
    </citation>
    <scope>NUCLEOTIDE SEQUENCE</scope>
    <source>
        <strain evidence="1">G02</strain>
        <tissue evidence="1">Leaf</tissue>
    </source>
</reference>
<reference evidence="1" key="2">
    <citation type="journal article" date="2024" name="Plant">
        <title>Genomic evolution and insights into agronomic trait innovations of Sesamum species.</title>
        <authorList>
            <person name="Miao H."/>
            <person name="Wang L."/>
            <person name="Qu L."/>
            <person name="Liu H."/>
            <person name="Sun Y."/>
            <person name="Le M."/>
            <person name="Wang Q."/>
            <person name="Wei S."/>
            <person name="Zheng Y."/>
            <person name="Lin W."/>
            <person name="Duan Y."/>
            <person name="Cao H."/>
            <person name="Xiong S."/>
            <person name="Wang X."/>
            <person name="Wei L."/>
            <person name="Li C."/>
            <person name="Ma Q."/>
            <person name="Ju M."/>
            <person name="Zhao R."/>
            <person name="Li G."/>
            <person name="Mu C."/>
            <person name="Tian Q."/>
            <person name="Mei H."/>
            <person name="Zhang T."/>
            <person name="Gao T."/>
            <person name="Zhang H."/>
        </authorList>
    </citation>
    <scope>NUCLEOTIDE SEQUENCE</scope>
    <source>
        <strain evidence="1">G02</strain>
    </source>
</reference>
<evidence type="ECO:0000313" key="1">
    <source>
        <dbReference type="EMBL" id="KAL0316211.1"/>
    </source>
</evidence>
<proteinExistence type="predicted"/>
<comment type="caution">
    <text evidence="1">The sequence shown here is derived from an EMBL/GenBank/DDBJ whole genome shotgun (WGS) entry which is preliminary data.</text>
</comment>
<gene>
    <name evidence="1" type="ORF">Sradi_5499300</name>
</gene>
<accession>A0AAW2LEP1</accession>
<protein>
    <submittedName>
        <fullName evidence="1">Thylakoid lumenal protein 2, chloroplastic</fullName>
    </submittedName>
</protein>
<dbReference type="PANTHER" id="PTHR35514:SF1">
    <property type="entry name" value="THYLAKOID LUMENAL 15.0 KDA PROTEIN 2, CHLOROPLASTIC"/>
    <property type="match status" value="1"/>
</dbReference>
<dbReference type="AlphaFoldDB" id="A0AAW2LEP1"/>
<dbReference type="EMBL" id="JACGWJ010000025">
    <property type="protein sequence ID" value="KAL0316211.1"/>
    <property type="molecule type" value="Genomic_DNA"/>
</dbReference>
<name>A0AAW2LEP1_SESRA</name>